<reference evidence="2 3" key="1">
    <citation type="submission" date="2024-01" db="EMBL/GenBank/DDBJ databases">
        <title>A draft genome for the cacao thread blight pathogen Marasmiellus scandens.</title>
        <authorList>
            <person name="Baruah I.K."/>
            <person name="Leung J."/>
            <person name="Bukari Y."/>
            <person name="Amoako-Attah I."/>
            <person name="Meinhardt L.W."/>
            <person name="Bailey B.A."/>
            <person name="Cohen S.P."/>
        </authorList>
    </citation>
    <scope>NUCLEOTIDE SEQUENCE [LARGE SCALE GENOMIC DNA]</scope>
    <source>
        <strain evidence="2 3">GH-19</strain>
    </source>
</reference>
<dbReference type="Proteomes" id="UP001498398">
    <property type="component" value="Unassembled WGS sequence"/>
</dbReference>
<feature type="compositionally biased region" description="Polar residues" evidence="1">
    <location>
        <begin position="329"/>
        <end position="343"/>
    </location>
</feature>
<accession>A0ABR1J1X0</accession>
<evidence type="ECO:0000256" key="1">
    <source>
        <dbReference type="SAM" id="MobiDB-lite"/>
    </source>
</evidence>
<evidence type="ECO:0008006" key="4">
    <source>
        <dbReference type="Google" id="ProtNLM"/>
    </source>
</evidence>
<feature type="compositionally biased region" description="Low complexity" evidence="1">
    <location>
        <begin position="96"/>
        <end position="116"/>
    </location>
</feature>
<name>A0ABR1J1X0_9AGAR</name>
<proteinExistence type="predicted"/>
<dbReference type="EMBL" id="JBANRG010000039">
    <property type="protein sequence ID" value="KAK7448078.1"/>
    <property type="molecule type" value="Genomic_DNA"/>
</dbReference>
<evidence type="ECO:0000313" key="3">
    <source>
        <dbReference type="Proteomes" id="UP001498398"/>
    </source>
</evidence>
<gene>
    <name evidence="2" type="ORF">VKT23_013834</name>
</gene>
<comment type="caution">
    <text evidence="2">The sequence shown here is derived from an EMBL/GenBank/DDBJ whole genome shotgun (WGS) entry which is preliminary data.</text>
</comment>
<feature type="compositionally biased region" description="Low complexity" evidence="1">
    <location>
        <begin position="174"/>
        <end position="186"/>
    </location>
</feature>
<sequence length="463" mass="50273">MRDTRYKPHTNADDQRLIQYLATHDVRTGSASTYQSIVSNEDGTSPWGAERTWAAWRSRYAHHKQEFDRRIRQYRLKHGILLRDDSAQSGDHSRSSGHVESQSSSSVADAVSGSTSFNSSPACTTAISPYPTLSPNTISPSKNVHLTLIAERVINSNRFSKPVPKREGDTRIKSSPSTSFSSTTNSGVPKTEFPGRNAEDHPFLTAGPQPGTTKILPTTLSSHSSIADAYEIPTSDREKEACTVSPALPARMARKRHRTGAGYGYDSPVSADASERPTPASTRSASRDKGTKRVRMGTMSPGSADEMESSPIMIQSPRHSHSSSWLSRDTTPSTPNTLPSQRPGSDHLHSHIQTLDSVDFPFYGSEHVDLTASDSFPQSGPEKQDDKDAKSEISDSIDLLATLERSEDQVEAGDERGYSTKAIQKDRVRTKLNSSPTSITVDSSPLVSIPSGLGWGGLGHLVG</sequence>
<keyword evidence="3" id="KW-1185">Reference proteome</keyword>
<feature type="region of interest" description="Disordered" evidence="1">
    <location>
        <begin position="371"/>
        <end position="392"/>
    </location>
</feature>
<feature type="region of interest" description="Disordered" evidence="1">
    <location>
        <begin position="254"/>
        <end position="348"/>
    </location>
</feature>
<feature type="region of interest" description="Disordered" evidence="1">
    <location>
        <begin position="83"/>
        <end position="122"/>
    </location>
</feature>
<evidence type="ECO:0000313" key="2">
    <source>
        <dbReference type="EMBL" id="KAK7448078.1"/>
    </source>
</evidence>
<feature type="compositionally biased region" description="Basic and acidic residues" evidence="1">
    <location>
        <begin position="83"/>
        <end position="94"/>
    </location>
</feature>
<feature type="compositionally biased region" description="Basic and acidic residues" evidence="1">
    <location>
        <begin position="382"/>
        <end position="392"/>
    </location>
</feature>
<feature type="region of interest" description="Disordered" evidence="1">
    <location>
        <begin position="159"/>
        <end position="218"/>
    </location>
</feature>
<protein>
    <recommendedName>
        <fullName evidence="4">Rap1 Myb domain-containing protein</fullName>
    </recommendedName>
</protein>
<organism evidence="2 3">
    <name type="scientific">Marasmiellus scandens</name>
    <dbReference type="NCBI Taxonomy" id="2682957"/>
    <lineage>
        <taxon>Eukaryota</taxon>
        <taxon>Fungi</taxon>
        <taxon>Dikarya</taxon>
        <taxon>Basidiomycota</taxon>
        <taxon>Agaricomycotina</taxon>
        <taxon>Agaricomycetes</taxon>
        <taxon>Agaricomycetidae</taxon>
        <taxon>Agaricales</taxon>
        <taxon>Marasmiineae</taxon>
        <taxon>Omphalotaceae</taxon>
        <taxon>Marasmiellus</taxon>
    </lineage>
</organism>